<dbReference type="GO" id="GO:0006511">
    <property type="term" value="P:ubiquitin-dependent protein catabolic process"/>
    <property type="evidence" value="ECO:0007669"/>
    <property type="project" value="InterPro"/>
</dbReference>
<accession>A0A813VA99</accession>
<feature type="compositionally biased region" description="Low complexity" evidence="3">
    <location>
        <begin position="190"/>
        <end position="204"/>
    </location>
</feature>
<dbReference type="EMBL" id="CAJOBC010000824">
    <property type="protein sequence ID" value="CAF3629702.1"/>
    <property type="molecule type" value="Genomic_DNA"/>
</dbReference>
<dbReference type="AlphaFoldDB" id="A0A813VA99"/>
<feature type="region of interest" description="Disordered" evidence="3">
    <location>
        <begin position="170"/>
        <end position="221"/>
    </location>
</feature>
<proteinExistence type="inferred from homology"/>
<evidence type="ECO:0000259" key="5">
    <source>
        <dbReference type="Pfam" id="PF03931"/>
    </source>
</evidence>
<comment type="caution">
    <text evidence="6">The sequence shown here is derived from an EMBL/GenBank/DDBJ whole genome shotgun (WGS) entry which is preliminary data.</text>
</comment>
<dbReference type="OrthoDB" id="2342932at2759"/>
<dbReference type="Pfam" id="PF03931">
    <property type="entry name" value="Skp1_POZ"/>
    <property type="match status" value="1"/>
</dbReference>
<evidence type="ECO:0000313" key="6">
    <source>
        <dbReference type="EMBL" id="CAF0842368.1"/>
    </source>
</evidence>
<dbReference type="SUPFAM" id="SSF81382">
    <property type="entry name" value="Skp1 dimerisation domain-like"/>
    <property type="match status" value="1"/>
</dbReference>
<evidence type="ECO:0000256" key="2">
    <source>
        <dbReference type="ARBA" id="ARBA00022786"/>
    </source>
</evidence>
<evidence type="ECO:0000259" key="4">
    <source>
        <dbReference type="Pfam" id="PF01466"/>
    </source>
</evidence>
<dbReference type="Proteomes" id="UP000677228">
    <property type="component" value="Unassembled WGS sequence"/>
</dbReference>
<dbReference type="FunFam" id="3.30.710.10:FF:000026">
    <property type="entry name" value="E3 ubiquitin ligase complex SCF subunit"/>
    <property type="match status" value="1"/>
</dbReference>
<dbReference type="InterPro" id="IPR016073">
    <property type="entry name" value="Skp1_comp_POZ"/>
</dbReference>
<evidence type="ECO:0000256" key="1">
    <source>
        <dbReference type="ARBA" id="ARBA00009993"/>
    </source>
</evidence>
<dbReference type="SMART" id="SM00512">
    <property type="entry name" value="Skp1"/>
    <property type="match status" value="1"/>
</dbReference>
<dbReference type="Proteomes" id="UP000682733">
    <property type="component" value="Unassembled WGS sequence"/>
</dbReference>
<feature type="compositionally biased region" description="Basic and acidic residues" evidence="3">
    <location>
        <begin position="96"/>
        <end position="106"/>
    </location>
</feature>
<dbReference type="CDD" id="cd18322">
    <property type="entry name" value="BTB_POZ_SKP1"/>
    <property type="match status" value="1"/>
</dbReference>
<dbReference type="EMBL" id="CAJNOQ010000824">
    <property type="protein sequence ID" value="CAF0842368.1"/>
    <property type="molecule type" value="Genomic_DNA"/>
</dbReference>
<protein>
    <submittedName>
        <fullName evidence="6">Uncharacterized protein</fullName>
    </submittedName>
</protein>
<reference evidence="6" key="1">
    <citation type="submission" date="2021-02" db="EMBL/GenBank/DDBJ databases">
        <authorList>
            <person name="Nowell W R."/>
        </authorList>
    </citation>
    <scope>NUCLEOTIDE SEQUENCE</scope>
</reference>
<feature type="region of interest" description="Disordered" evidence="3">
    <location>
        <begin position="81"/>
        <end position="106"/>
    </location>
</feature>
<sequence length="221" mass="23695">MATTMGGSTDAPPSDASTTMIKLTSNDGQTFEVSEDLIKQATTIKEMFNVLDVASSDVAIPLPNVKGSILKPIIDFCEHHKNDPPPVVDDDDDDPNKDIHEPKRSDDITEWDQEFIKQFTVKEGTLFDIIMAANYLGIKTLLAVGCKTIANMVRGKSSTEVREMFNISYDPPGQGLNAPAQAIEGGDSGSMPTTPQPSASSQQQNGLGDSAPTPAPDPMNE</sequence>
<keyword evidence="2" id="KW-0833">Ubl conjugation pathway</keyword>
<dbReference type="EMBL" id="CAJOBA010024443">
    <property type="protein sequence ID" value="CAF3926751.1"/>
    <property type="molecule type" value="Genomic_DNA"/>
</dbReference>
<evidence type="ECO:0000313" key="8">
    <source>
        <dbReference type="EMBL" id="CAF3629702.1"/>
    </source>
</evidence>
<dbReference type="InterPro" id="IPR001232">
    <property type="entry name" value="SKP1-like"/>
</dbReference>
<dbReference type="PANTHER" id="PTHR11165">
    <property type="entry name" value="SKP1"/>
    <property type="match status" value="1"/>
</dbReference>
<evidence type="ECO:0000313" key="10">
    <source>
        <dbReference type="Proteomes" id="UP000663829"/>
    </source>
</evidence>
<evidence type="ECO:0000256" key="3">
    <source>
        <dbReference type="SAM" id="MobiDB-lite"/>
    </source>
</evidence>
<dbReference type="InterPro" id="IPR016897">
    <property type="entry name" value="SKP1"/>
</dbReference>
<dbReference type="InterPro" id="IPR011333">
    <property type="entry name" value="SKP1/BTB/POZ_sf"/>
</dbReference>
<feature type="domain" description="SKP1 component POZ" evidence="5">
    <location>
        <begin position="20"/>
        <end position="82"/>
    </location>
</feature>
<feature type="domain" description="SKP1 component dimerisation" evidence="4">
    <location>
        <begin position="139"/>
        <end position="170"/>
    </location>
</feature>
<organism evidence="6 10">
    <name type="scientific">Didymodactylos carnosus</name>
    <dbReference type="NCBI Taxonomy" id="1234261"/>
    <lineage>
        <taxon>Eukaryota</taxon>
        <taxon>Metazoa</taxon>
        <taxon>Spiralia</taxon>
        <taxon>Gnathifera</taxon>
        <taxon>Rotifera</taxon>
        <taxon>Eurotatoria</taxon>
        <taxon>Bdelloidea</taxon>
        <taxon>Philodinida</taxon>
        <taxon>Philodinidae</taxon>
        <taxon>Didymodactylos</taxon>
    </lineage>
</organism>
<dbReference type="Pfam" id="PF01466">
    <property type="entry name" value="Skp1"/>
    <property type="match status" value="1"/>
</dbReference>
<feature type="region of interest" description="Disordered" evidence="3">
    <location>
        <begin position="1"/>
        <end position="20"/>
    </location>
</feature>
<dbReference type="InterPro" id="IPR016072">
    <property type="entry name" value="Skp1_comp_dimer"/>
</dbReference>
<name>A0A813VA99_9BILA</name>
<dbReference type="Gene3D" id="3.30.710.10">
    <property type="entry name" value="Potassium Channel Kv1.1, Chain A"/>
    <property type="match status" value="1"/>
</dbReference>
<keyword evidence="10" id="KW-1185">Reference proteome</keyword>
<comment type="similarity">
    <text evidence="1">Belongs to the SKP1 family.</text>
</comment>
<evidence type="ECO:0000313" key="9">
    <source>
        <dbReference type="EMBL" id="CAF3926751.1"/>
    </source>
</evidence>
<dbReference type="SUPFAM" id="SSF54695">
    <property type="entry name" value="POZ domain"/>
    <property type="match status" value="1"/>
</dbReference>
<dbReference type="InterPro" id="IPR036296">
    <property type="entry name" value="SKP1-like_dim_sf"/>
</dbReference>
<dbReference type="Proteomes" id="UP000663829">
    <property type="component" value="Unassembled WGS sequence"/>
</dbReference>
<dbReference type="Proteomes" id="UP000681722">
    <property type="component" value="Unassembled WGS sequence"/>
</dbReference>
<dbReference type="EMBL" id="CAJNOK010011291">
    <property type="protein sequence ID" value="CAF1136877.1"/>
    <property type="molecule type" value="Genomic_DNA"/>
</dbReference>
<evidence type="ECO:0000313" key="7">
    <source>
        <dbReference type="EMBL" id="CAF1136877.1"/>
    </source>
</evidence>
<gene>
    <name evidence="6" type="ORF">GPM918_LOCUS5631</name>
    <name evidence="7" type="ORF">OVA965_LOCUS20931</name>
    <name evidence="8" type="ORF">SRO942_LOCUS5631</name>
    <name evidence="9" type="ORF">TMI583_LOCUS21453</name>
</gene>